<name>A0A1N6Q7Q9_9MICO</name>
<dbReference type="InterPro" id="IPR046281">
    <property type="entry name" value="DUF6318"/>
</dbReference>
<protein>
    <recommendedName>
        <fullName evidence="1">DUF6318 domain-containing protein</fullName>
    </recommendedName>
</protein>
<reference evidence="3" key="1">
    <citation type="submission" date="2017-01" db="EMBL/GenBank/DDBJ databases">
        <authorList>
            <person name="Varghese N."/>
            <person name="Submissions S."/>
        </authorList>
    </citation>
    <scope>NUCLEOTIDE SEQUENCE [LARGE SCALE GENOMIC DNA]</scope>
    <source>
        <strain evidence="3">3bp</strain>
    </source>
</reference>
<organism evidence="2 3">
    <name type="scientific">Cellulosimicrobium aquatile</name>
    <dbReference type="NCBI Taxonomy" id="1612203"/>
    <lineage>
        <taxon>Bacteria</taxon>
        <taxon>Bacillati</taxon>
        <taxon>Actinomycetota</taxon>
        <taxon>Actinomycetes</taxon>
        <taxon>Micrococcales</taxon>
        <taxon>Promicromonosporaceae</taxon>
        <taxon>Cellulosimicrobium</taxon>
    </lineage>
</organism>
<dbReference type="EMBL" id="FTMI01000002">
    <property type="protein sequence ID" value="SIQ12620.1"/>
    <property type="molecule type" value="Genomic_DNA"/>
</dbReference>
<evidence type="ECO:0000313" key="2">
    <source>
        <dbReference type="EMBL" id="SIQ12620.1"/>
    </source>
</evidence>
<accession>A0A1N6Q7Q9</accession>
<gene>
    <name evidence="2" type="ORF">SAMN05518682_1389</name>
</gene>
<dbReference type="Proteomes" id="UP000186235">
    <property type="component" value="Unassembled WGS sequence"/>
</dbReference>
<dbReference type="AlphaFoldDB" id="A0A1N6Q7Q9"/>
<dbReference type="Pfam" id="PF19843">
    <property type="entry name" value="DUF6318"/>
    <property type="match status" value="1"/>
</dbReference>
<evidence type="ECO:0000259" key="1">
    <source>
        <dbReference type="Pfam" id="PF19843"/>
    </source>
</evidence>
<evidence type="ECO:0000313" key="3">
    <source>
        <dbReference type="Proteomes" id="UP000186235"/>
    </source>
</evidence>
<feature type="domain" description="DUF6318" evidence="1">
    <location>
        <begin position="1"/>
        <end position="129"/>
    </location>
</feature>
<proteinExistence type="predicted"/>
<keyword evidence="3" id="KW-1185">Reference proteome</keyword>
<sequence>MERDDAEGAAAAAEYFLELYDDVLTTGDTTEWDSMSWTETCEFCTNVSADAAEIASSGDDYAGSAIALSNINVGELDTLIGGYPVTAEFKQDALVRTDSAGTIVEKSGPSDGRLQIDMLHDGAGWRVLSLTVED</sequence>